<evidence type="ECO:0000256" key="2">
    <source>
        <dbReference type="ARBA" id="ARBA00023235"/>
    </source>
</evidence>
<dbReference type="InterPro" id="IPR001920">
    <property type="entry name" value="Asp/Glu_race"/>
</dbReference>
<dbReference type="EMBL" id="FLUQ01000001">
    <property type="protein sequence ID" value="SBV94173.1"/>
    <property type="molecule type" value="Genomic_DNA"/>
</dbReference>
<accession>A0A212J400</accession>
<dbReference type="GO" id="GO:0047661">
    <property type="term" value="F:amino-acid racemase activity"/>
    <property type="evidence" value="ECO:0007669"/>
    <property type="project" value="InterPro"/>
</dbReference>
<protein>
    <submittedName>
        <fullName evidence="3">Aspartate racemase</fullName>
    </submittedName>
</protein>
<dbReference type="SUPFAM" id="SSF53681">
    <property type="entry name" value="Aspartate/glutamate racemase"/>
    <property type="match status" value="2"/>
</dbReference>
<gene>
    <name evidence="3" type="ORF">KL86DPRO_10655</name>
</gene>
<dbReference type="InterPro" id="IPR018187">
    <property type="entry name" value="Asp/Glu_racemase_AS_1"/>
</dbReference>
<dbReference type="NCBIfam" id="TIGR00035">
    <property type="entry name" value="asp_race"/>
    <property type="match status" value="1"/>
</dbReference>
<dbReference type="PANTHER" id="PTHR21198">
    <property type="entry name" value="GLUTAMATE RACEMASE"/>
    <property type="match status" value="1"/>
</dbReference>
<evidence type="ECO:0000313" key="3">
    <source>
        <dbReference type="EMBL" id="SBV94173.1"/>
    </source>
</evidence>
<dbReference type="InterPro" id="IPR015942">
    <property type="entry name" value="Asp/Glu/hydantoin_racemase"/>
</dbReference>
<dbReference type="InterPro" id="IPR004380">
    <property type="entry name" value="Asp_race"/>
</dbReference>
<evidence type="ECO:0000256" key="1">
    <source>
        <dbReference type="ARBA" id="ARBA00007847"/>
    </source>
</evidence>
<comment type="similarity">
    <text evidence="1">Belongs to the aspartate/glutamate racemases family.</text>
</comment>
<dbReference type="AlphaFoldDB" id="A0A212J400"/>
<dbReference type="PROSITE" id="PS00923">
    <property type="entry name" value="ASP_GLU_RACEMASE_1"/>
    <property type="match status" value="1"/>
</dbReference>
<sequence length="236" mass="25781">MESPSKTLGILGGMGPAAGAEFMRLLAVKAPAQRDQEHPIIYMLSDPHIPDRTAAVAGTGPDPTERLRKDLFTIAGWGVDYLAVPCNTAHIFIDSFRDDLPVPLLHIVEETVAACRRQSPKGAWLLATEATCNTGIYQQYARKIGYDFREVTPEMQKRVTEALTLVKAGNMPESGVCMRKIVEELWQRENIDIATACTELPLAYDASGLPAERSVSSLGALSDACLRAIYGSAYQR</sequence>
<name>A0A212J400_9DELT</name>
<proteinExistence type="inferred from homology"/>
<organism evidence="3">
    <name type="scientific">uncultured delta proteobacterium</name>
    <dbReference type="NCBI Taxonomy" id="34034"/>
    <lineage>
        <taxon>Bacteria</taxon>
        <taxon>Deltaproteobacteria</taxon>
        <taxon>environmental samples</taxon>
    </lineage>
</organism>
<dbReference type="PANTHER" id="PTHR21198:SF7">
    <property type="entry name" value="ASPARTATE-GLUTAMATE RACEMASE FAMILY"/>
    <property type="match status" value="1"/>
</dbReference>
<dbReference type="Gene3D" id="3.40.50.1860">
    <property type="match status" value="2"/>
</dbReference>
<keyword evidence="2" id="KW-0413">Isomerase</keyword>
<reference evidence="3" key="1">
    <citation type="submission" date="2016-04" db="EMBL/GenBank/DDBJ databases">
        <authorList>
            <person name="Evans L.H."/>
            <person name="Alamgir A."/>
            <person name="Owens N."/>
            <person name="Weber N.D."/>
            <person name="Virtaneva K."/>
            <person name="Barbian K."/>
            <person name="Babar A."/>
            <person name="Rosenke K."/>
        </authorList>
    </citation>
    <scope>NUCLEOTIDE SEQUENCE</scope>
    <source>
        <strain evidence="3">86</strain>
    </source>
</reference>
<dbReference type="Pfam" id="PF01177">
    <property type="entry name" value="Asp_Glu_race"/>
    <property type="match status" value="1"/>
</dbReference>